<accession>A0A100IKB1</accession>
<dbReference type="EMBL" id="BCMY01000008">
    <property type="protein sequence ID" value="GAQ42796.1"/>
    <property type="molecule type" value="Genomic_DNA"/>
</dbReference>
<dbReference type="InterPro" id="IPR024311">
    <property type="entry name" value="Lipocalin-like"/>
</dbReference>
<evidence type="ECO:0000259" key="2">
    <source>
        <dbReference type="Pfam" id="PF13924"/>
    </source>
</evidence>
<dbReference type="Proteomes" id="UP000068243">
    <property type="component" value="Unassembled WGS sequence"/>
</dbReference>
<feature type="region of interest" description="Disordered" evidence="1">
    <location>
        <begin position="28"/>
        <end position="51"/>
    </location>
</feature>
<dbReference type="VEuPathDB" id="FungiDB:An14g03760"/>
<dbReference type="Pfam" id="PF13924">
    <property type="entry name" value="Lipocalin_5"/>
    <property type="match status" value="1"/>
</dbReference>
<feature type="compositionally biased region" description="Acidic residues" evidence="1">
    <location>
        <begin position="93"/>
        <end position="106"/>
    </location>
</feature>
<sequence length="186" mass="20050">MSPLPTPNPTPITKSSLIGAWTLISYIAEPPNPQDNDAPTHHYPMGSDARGTLVYTPDGQVTVSVLPKVAKKAWENSNDGVMYAGRYWIENSSSDEDDAGDGDGDGDERQQQHGRVPVVHHEVDMASSVEFEGSQKREAVISPDGRLRLSGLGLLEVGMVSLFSSFGGDGWLLFADGVRGVGRSRR</sequence>
<feature type="region of interest" description="Disordered" evidence="1">
    <location>
        <begin position="92"/>
        <end position="116"/>
    </location>
</feature>
<feature type="domain" description="Lipocalin-like" evidence="2">
    <location>
        <begin position="18"/>
        <end position="87"/>
    </location>
</feature>
<organism evidence="3 4">
    <name type="scientific">Aspergillus niger</name>
    <dbReference type="NCBI Taxonomy" id="5061"/>
    <lineage>
        <taxon>Eukaryota</taxon>
        <taxon>Fungi</taxon>
        <taxon>Dikarya</taxon>
        <taxon>Ascomycota</taxon>
        <taxon>Pezizomycotina</taxon>
        <taxon>Eurotiomycetes</taxon>
        <taxon>Eurotiomycetidae</taxon>
        <taxon>Eurotiales</taxon>
        <taxon>Aspergillaceae</taxon>
        <taxon>Aspergillus</taxon>
        <taxon>Aspergillus subgen. Circumdati</taxon>
    </lineage>
</organism>
<evidence type="ECO:0000256" key="1">
    <source>
        <dbReference type="SAM" id="MobiDB-lite"/>
    </source>
</evidence>
<comment type="caution">
    <text evidence="3">The sequence shown here is derived from an EMBL/GenBank/DDBJ whole genome shotgun (WGS) entry which is preliminary data.</text>
</comment>
<name>A0A100IKB1_ASPNG</name>
<evidence type="ECO:0000313" key="3">
    <source>
        <dbReference type="EMBL" id="GAQ42796.1"/>
    </source>
</evidence>
<evidence type="ECO:0000313" key="4">
    <source>
        <dbReference type="Proteomes" id="UP000068243"/>
    </source>
</evidence>
<dbReference type="AlphaFoldDB" id="A0A100IKB1"/>
<dbReference type="VEuPathDB" id="FungiDB:M747DRAFT_327348"/>
<reference evidence="4" key="1">
    <citation type="journal article" date="2016" name="Genome Announc.">
        <title>Draft genome sequence of Aspergillus niger strain An76.</title>
        <authorList>
            <person name="Gong W."/>
            <person name="Cheng Z."/>
            <person name="Zhang H."/>
            <person name="Liu L."/>
            <person name="Gao P."/>
            <person name="Wang L."/>
        </authorList>
    </citation>
    <scope>NUCLEOTIDE SEQUENCE [LARGE SCALE GENOMIC DNA]</scope>
    <source>
        <strain evidence="4">An76</strain>
    </source>
</reference>
<proteinExistence type="predicted"/>
<gene>
    <name evidence="3" type="ORF">ABL_05457</name>
</gene>
<dbReference type="VEuPathDB" id="FungiDB:ATCC64974_3320"/>
<protein>
    <submittedName>
        <fullName evidence="3">Similar to An14g03760</fullName>
    </submittedName>
</protein>
<dbReference type="VEuPathDB" id="FungiDB:ASPNIDRAFT2_1130987"/>
<dbReference type="OrthoDB" id="3904217at2759"/>